<evidence type="ECO:0000259" key="4">
    <source>
        <dbReference type="PROSITE" id="PS50800"/>
    </source>
</evidence>
<evidence type="ECO:0000256" key="2">
    <source>
        <dbReference type="ARBA" id="ARBA00046328"/>
    </source>
</evidence>
<dbReference type="Proteomes" id="UP001301350">
    <property type="component" value="Unassembled WGS sequence"/>
</dbReference>
<feature type="compositionally biased region" description="Basic and acidic residues" evidence="3">
    <location>
        <begin position="197"/>
        <end position="210"/>
    </location>
</feature>
<reference evidence="5 6" key="1">
    <citation type="submission" date="2022-07" db="EMBL/GenBank/DDBJ databases">
        <title>Genome-wide signatures of adaptation to extreme environments.</title>
        <authorList>
            <person name="Cho C.H."/>
            <person name="Yoon H.S."/>
        </authorList>
    </citation>
    <scope>NUCLEOTIDE SEQUENCE [LARGE SCALE GENOMIC DNA]</scope>
    <source>
        <strain evidence="5 6">DBV 063 E5</strain>
    </source>
</reference>
<dbReference type="PANTHER" id="PTHR46551:SF1">
    <property type="entry name" value="SAP DOMAIN-CONTAINING RIBONUCLEOPROTEIN"/>
    <property type="match status" value="1"/>
</dbReference>
<evidence type="ECO:0000313" key="5">
    <source>
        <dbReference type="EMBL" id="KAK4536105.1"/>
    </source>
</evidence>
<dbReference type="InterPro" id="IPR003034">
    <property type="entry name" value="SAP_dom"/>
</dbReference>
<dbReference type="AlphaFoldDB" id="A0AAV9IUW5"/>
<dbReference type="PANTHER" id="PTHR46551">
    <property type="entry name" value="SAP DOMAIN-CONTAINING RIBONUCLEOPROTEIN"/>
    <property type="match status" value="1"/>
</dbReference>
<dbReference type="Pfam" id="PF02037">
    <property type="entry name" value="SAP"/>
    <property type="match status" value="1"/>
</dbReference>
<dbReference type="SMART" id="SM00513">
    <property type="entry name" value="SAP"/>
    <property type="match status" value="1"/>
</dbReference>
<evidence type="ECO:0000256" key="3">
    <source>
        <dbReference type="SAM" id="MobiDB-lite"/>
    </source>
</evidence>
<comment type="caution">
    <text evidence="5">The sequence shown here is derived from an EMBL/GenBank/DDBJ whole genome shotgun (WGS) entry which is preliminary data.</text>
</comment>
<dbReference type="Gene3D" id="1.10.720.30">
    <property type="entry name" value="SAP domain"/>
    <property type="match status" value="1"/>
</dbReference>
<dbReference type="GO" id="GO:0016973">
    <property type="term" value="P:poly(A)+ mRNA export from nucleus"/>
    <property type="evidence" value="ECO:0007669"/>
    <property type="project" value="TreeGrafter"/>
</dbReference>
<sequence length="240" mass="25630">MDVLGLRVAELRAELEKRGLDSSGRKAELQERLEKALEDEQNRQSATAAAAKSPPLVTAGATSESLALSGGRGGPTGSAAQAGAASTGSGAAQSERTSAPETVPDDAELEPFLTVQERTEVDKTRERATRFGMPYKGMPAELRAIATRRHRDHLRLQRVLRRQGGVVPLDEAEQERRRRRMERFGLSKPLFEVEIEERERRMRERLEKKRAAAAAGTAASAGAPSAGAGGAAGGAPTSPP</sequence>
<feature type="compositionally biased region" description="Basic and acidic residues" evidence="3">
    <location>
        <begin position="117"/>
        <end position="129"/>
    </location>
</feature>
<gene>
    <name evidence="5" type="ORF">CDCA_CDCA07G2130</name>
</gene>
<comment type="similarity">
    <text evidence="2">Belongs to the SAP domain-containing ribonucleoprotein family.</text>
</comment>
<name>A0AAV9IUW5_CYACA</name>
<dbReference type="InterPro" id="IPR036361">
    <property type="entry name" value="SAP_dom_sf"/>
</dbReference>
<proteinExistence type="inferred from homology"/>
<dbReference type="SUPFAM" id="SSF68906">
    <property type="entry name" value="SAP domain"/>
    <property type="match status" value="1"/>
</dbReference>
<dbReference type="InterPro" id="IPR052240">
    <property type="entry name" value="SAP_domain_ribonucleoprotein"/>
</dbReference>
<feature type="compositionally biased region" description="Basic and acidic residues" evidence="3">
    <location>
        <begin position="16"/>
        <end position="42"/>
    </location>
</feature>
<organism evidence="5 6">
    <name type="scientific">Cyanidium caldarium</name>
    <name type="common">Red alga</name>
    <dbReference type="NCBI Taxonomy" id="2771"/>
    <lineage>
        <taxon>Eukaryota</taxon>
        <taxon>Rhodophyta</taxon>
        <taxon>Bangiophyceae</taxon>
        <taxon>Cyanidiales</taxon>
        <taxon>Cyanidiaceae</taxon>
        <taxon>Cyanidium</taxon>
    </lineage>
</organism>
<feature type="compositionally biased region" description="Low complexity" evidence="3">
    <location>
        <begin position="77"/>
        <end position="94"/>
    </location>
</feature>
<evidence type="ECO:0000313" key="6">
    <source>
        <dbReference type="Proteomes" id="UP001301350"/>
    </source>
</evidence>
<feature type="region of interest" description="Disordered" evidence="3">
    <location>
        <begin position="197"/>
        <end position="240"/>
    </location>
</feature>
<protein>
    <recommendedName>
        <fullName evidence="4">SAP domain-containing protein</fullName>
    </recommendedName>
</protein>
<feature type="domain" description="SAP" evidence="4">
    <location>
        <begin position="3"/>
        <end position="37"/>
    </location>
</feature>
<accession>A0AAV9IUW5</accession>
<feature type="region of interest" description="Disordered" evidence="3">
    <location>
        <begin position="16"/>
        <end position="135"/>
    </location>
</feature>
<dbReference type="EMBL" id="JANCYW010000007">
    <property type="protein sequence ID" value="KAK4536105.1"/>
    <property type="molecule type" value="Genomic_DNA"/>
</dbReference>
<evidence type="ECO:0000256" key="1">
    <source>
        <dbReference type="ARBA" id="ARBA00022553"/>
    </source>
</evidence>
<dbReference type="PROSITE" id="PS50800">
    <property type="entry name" value="SAP"/>
    <property type="match status" value="1"/>
</dbReference>
<feature type="compositionally biased region" description="Low complexity" evidence="3">
    <location>
        <begin position="212"/>
        <end position="226"/>
    </location>
</feature>
<dbReference type="GO" id="GO:0005634">
    <property type="term" value="C:nucleus"/>
    <property type="evidence" value="ECO:0007669"/>
    <property type="project" value="TreeGrafter"/>
</dbReference>
<keyword evidence="1" id="KW-0597">Phosphoprotein</keyword>
<keyword evidence="6" id="KW-1185">Reference proteome</keyword>